<protein>
    <submittedName>
        <fullName evidence="1">Uncharacterized protein</fullName>
    </submittedName>
</protein>
<proteinExistence type="predicted"/>
<dbReference type="Proteomes" id="UP001165378">
    <property type="component" value="Unassembled WGS sequence"/>
</dbReference>
<name>A0AA41Q4N3_9ACTN</name>
<dbReference type="EMBL" id="JAKFHA010000014">
    <property type="protein sequence ID" value="MCF2530037.1"/>
    <property type="molecule type" value="Genomic_DNA"/>
</dbReference>
<dbReference type="AlphaFoldDB" id="A0AA41Q4N3"/>
<comment type="caution">
    <text evidence="1">The sequence shown here is derived from an EMBL/GenBank/DDBJ whole genome shotgun (WGS) entry which is preliminary data.</text>
</comment>
<dbReference type="RefSeq" id="WP_235054712.1">
    <property type="nucleotide sequence ID" value="NZ_JAKFHA010000014.1"/>
</dbReference>
<sequence length="106" mass="10818">MYLIHAQLAPCPGGALPTGTAALISAAAETDDGLEHTILHPQALPHPVLGLFVAAESLLAAEEAALRLCRRAARVVPSLAGITVVSCGAPLVPDYYERLLAATPGA</sequence>
<evidence type="ECO:0000313" key="1">
    <source>
        <dbReference type="EMBL" id="MCF2530037.1"/>
    </source>
</evidence>
<gene>
    <name evidence="1" type="ORF">LZ495_22840</name>
</gene>
<accession>A0AA41Q4N3</accession>
<organism evidence="1 2">
    <name type="scientific">Yinghuangia soli</name>
    <dbReference type="NCBI Taxonomy" id="2908204"/>
    <lineage>
        <taxon>Bacteria</taxon>
        <taxon>Bacillati</taxon>
        <taxon>Actinomycetota</taxon>
        <taxon>Actinomycetes</taxon>
        <taxon>Kitasatosporales</taxon>
        <taxon>Streptomycetaceae</taxon>
        <taxon>Yinghuangia</taxon>
    </lineage>
</organism>
<evidence type="ECO:0000313" key="2">
    <source>
        <dbReference type="Proteomes" id="UP001165378"/>
    </source>
</evidence>
<keyword evidence="2" id="KW-1185">Reference proteome</keyword>
<reference evidence="1" key="1">
    <citation type="submission" date="2022-01" db="EMBL/GenBank/DDBJ databases">
        <title>Genome-Based Taxonomic Classification of the Phylum Actinobacteria.</title>
        <authorList>
            <person name="Gao Y."/>
        </authorList>
    </citation>
    <scope>NUCLEOTIDE SEQUENCE</scope>
    <source>
        <strain evidence="1">KLBMP 8922</strain>
    </source>
</reference>